<comment type="caution">
    <text evidence="2">The sequence shown here is derived from an EMBL/GenBank/DDBJ whole genome shotgun (WGS) entry which is preliminary data.</text>
</comment>
<accession>A0A8S3DBA9</accession>
<dbReference type="Proteomes" id="UP000681967">
    <property type="component" value="Unassembled WGS sequence"/>
</dbReference>
<dbReference type="EMBL" id="CAJOBH010184900">
    <property type="protein sequence ID" value="CAF4949311.1"/>
    <property type="molecule type" value="Genomic_DNA"/>
</dbReference>
<feature type="region of interest" description="Disordered" evidence="1">
    <location>
        <begin position="1"/>
        <end position="38"/>
    </location>
</feature>
<reference evidence="2" key="1">
    <citation type="submission" date="2021-02" db="EMBL/GenBank/DDBJ databases">
        <authorList>
            <person name="Nowell W R."/>
        </authorList>
    </citation>
    <scope>NUCLEOTIDE SEQUENCE</scope>
</reference>
<sequence length="162" mass="18592">MSIKNHRYNTPLKLDDAERSEGELDSSLSDNDDDDYDNDIPLKTIPQPQHISQSWSKMLTDENLSSIMSNALADNSEIIHIDDPIAQQSTNPLTYMFPPGTNVDQYFRKKKKQNEANSKRKPTRRDLKNLSRLLNNEKNDELLSAILDIVGCRRAFQYAHEA</sequence>
<proteinExistence type="predicted"/>
<evidence type="ECO:0000256" key="1">
    <source>
        <dbReference type="SAM" id="MobiDB-lite"/>
    </source>
</evidence>
<organism evidence="2 3">
    <name type="scientific">Rotaria magnacalcarata</name>
    <dbReference type="NCBI Taxonomy" id="392030"/>
    <lineage>
        <taxon>Eukaryota</taxon>
        <taxon>Metazoa</taxon>
        <taxon>Spiralia</taxon>
        <taxon>Gnathifera</taxon>
        <taxon>Rotifera</taxon>
        <taxon>Eurotatoria</taxon>
        <taxon>Bdelloidea</taxon>
        <taxon>Philodinida</taxon>
        <taxon>Philodinidae</taxon>
        <taxon>Rotaria</taxon>
    </lineage>
</organism>
<protein>
    <submittedName>
        <fullName evidence="2">Uncharacterized protein</fullName>
    </submittedName>
</protein>
<evidence type="ECO:0000313" key="3">
    <source>
        <dbReference type="Proteomes" id="UP000681967"/>
    </source>
</evidence>
<dbReference type="AlphaFoldDB" id="A0A8S3DBA9"/>
<name>A0A8S3DBA9_9BILA</name>
<feature type="compositionally biased region" description="Basic and acidic residues" evidence="1">
    <location>
        <begin position="13"/>
        <end position="22"/>
    </location>
</feature>
<feature type="non-terminal residue" evidence="2">
    <location>
        <position position="162"/>
    </location>
</feature>
<gene>
    <name evidence="2" type="ORF">BYL167_LOCUS53916</name>
</gene>
<evidence type="ECO:0000313" key="2">
    <source>
        <dbReference type="EMBL" id="CAF4949311.1"/>
    </source>
</evidence>